<organism evidence="8 11">
    <name type="scientific">Didymodactylos carnosus</name>
    <dbReference type="NCBI Taxonomy" id="1234261"/>
    <lineage>
        <taxon>Eukaryota</taxon>
        <taxon>Metazoa</taxon>
        <taxon>Spiralia</taxon>
        <taxon>Gnathifera</taxon>
        <taxon>Rotifera</taxon>
        <taxon>Eurotatoria</taxon>
        <taxon>Bdelloidea</taxon>
        <taxon>Philodinida</taxon>
        <taxon>Philodinidae</taxon>
        <taxon>Didymodactylos</taxon>
    </lineage>
</organism>
<gene>
    <name evidence="8" type="ORF">GPM918_LOCUS32330</name>
    <name evidence="7" type="ORF">OVA965_LOCUS22789</name>
    <name evidence="10" type="ORF">SRO942_LOCUS32998</name>
    <name evidence="9" type="ORF">TMI583_LOCUS23502</name>
</gene>
<evidence type="ECO:0000256" key="2">
    <source>
        <dbReference type="ARBA" id="ARBA00012483"/>
    </source>
</evidence>
<dbReference type="InterPro" id="IPR013083">
    <property type="entry name" value="Znf_RING/FYVE/PHD"/>
</dbReference>
<dbReference type="EMBL" id="CAJOBA010034505">
    <property type="protein sequence ID" value="CAF3986682.1"/>
    <property type="molecule type" value="Genomic_DNA"/>
</dbReference>
<dbReference type="EMBL" id="CAJOBC010081489">
    <property type="protein sequence ID" value="CAF4275934.1"/>
    <property type="molecule type" value="Genomic_DNA"/>
</dbReference>
<evidence type="ECO:0000313" key="10">
    <source>
        <dbReference type="EMBL" id="CAF4275934.1"/>
    </source>
</evidence>
<evidence type="ECO:0000256" key="3">
    <source>
        <dbReference type="ARBA" id="ARBA00022679"/>
    </source>
</evidence>
<keyword evidence="5" id="KW-0833">Ubl conjugation pathway</keyword>
<dbReference type="EMBL" id="CAJNOQ010016446">
    <property type="protein sequence ID" value="CAF1381065.1"/>
    <property type="molecule type" value="Genomic_DNA"/>
</dbReference>
<dbReference type="GO" id="GO:0043161">
    <property type="term" value="P:proteasome-mediated ubiquitin-dependent protein catabolic process"/>
    <property type="evidence" value="ECO:0007669"/>
    <property type="project" value="TreeGrafter"/>
</dbReference>
<dbReference type="Proteomes" id="UP000681722">
    <property type="component" value="Unassembled WGS sequence"/>
</dbReference>
<comment type="catalytic activity">
    <reaction evidence="1">
        <text>S-ubiquitinyl-[E2 ubiquitin-conjugating enzyme]-L-cysteine + [acceptor protein]-L-lysine = [E2 ubiquitin-conjugating enzyme]-L-cysteine + N(6)-ubiquitinyl-[acceptor protein]-L-lysine.</text>
        <dbReference type="EC" id="2.3.2.27"/>
    </reaction>
</comment>
<dbReference type="SMART" id="SM00504">
    <property type="entry name" value="Ubox"/>
    <property type="match status" value="1"/>
</dbReference>
<name>A0A815JQP3_9BILA</name>
<reference evidence="8" key="1">
    <citation type="submission" date="2021-02" db="EMBL/GenBank/DDBJ databases">
        <authorList>
            <person name="Nowell W R."/>
        </authorList>
    </citation>
    <scope>NUCLEOTIDE SEQUENCE</scope>
</reference>
<dbReference type="GO" id="GO:0061630">
    <property type="term" value="F:ubiquitin protein ligase activity"/>
    <property type="evidence" value="ECO:0007669"/>
    <property type="project" value="UniProtKB-EC"/>
</dbReference>
<dbReference type="GO" id="GO:0045862">
    <property type="term" value="P:positive regulation of proteolysis"/>
    <property type="evidence" value="ECO:0007669"/>
    <property type="project" value="TreeGrafter"/>
</dbReference>
<dbReference type="Proteomes" id="UP000663829">
    <property type="component" value="Unassembled WGS sequence"/>
</dbReference>
<evidence type="ECO:0000256" key="1">
    <source>
        <dbReference type="ARBA" id="ARBA00000900"/>
    </source>
</evidence>
<dbReference type="OrthoDB" id="629492at2759"/>
<keyword evidence="4" id="KW-0677">Repeat</keyword>
<dbReference type="GO" id="GO:0006515">
    <property type="term" value="P:protein quality control for misfolded or incompletely synthesized proteins"/>
    <property type="evidence" value="ECO:0007669"/>
    <property type="project" value="TreeGrafter"/>
</dbReference>
<dbReference type="EMBL" id="CAJNOK010012981">
    <property type="protein sequence ID" value="CAF1175469.1"/>
    <property type="molecule type" value="Genomic_DNA"/>
</dbReference>
<dbReference type="GO" id="GO:0051087">
    <property type="term" value="F:protein-folding chaperone binding"/>
    <property type="evidence" value="ECO:0007669"/>
    <property type="project" value="TreeGrafter"/>
</dbReference>
<dbReference type="SUPFAM" id="SSF57850">
    <property type="entry name" value="RING/U-box"/>
    <property type="match status" value="1"/>
</dbReference>
<evidence type="ECO:0000313" key="9">
    <source>
        <dbReference type="EMBL" id="CAF3986682.1"/>
    </source>
</evidence>
<dbReference type="AlphaFoldDB" id="A0A815JQP3"/>
<accession>A0A815JQP3</accession>
<dbReference type="GO" id="GO:0030018">
    <property type="term" value="C:Z disc"/>
    <property type="evidence" value="ECO:0007669"/>
    <property type="project" value="TreeGrafter"/>
</dbReference>
<proteinExistence type="predicted"/>
<dbReference type="Gene3D" id="3.30.40.10">
    <property type="entry name" value="Zinc/RING finger domain, C3HC4 (zinc finger)"/>
    <property type="match status" value="1"/>
</dbReference>
<dbReference type="Gene3D" id="6.10.140.2020">
    <property type="match status" value="1"/>
</dbReference>
<evidence type="ECO:0000313" key="7">
    <source>
        <dbReference type="EMBL" id="CAF1175469.1"/>
    </source>
</evidence>
<evidence type="ECO:0000256" key="5">
    <source>
        <dbReference type="ARBA" id="ARBA00022786"/>
    </source>
</evidence>
<dbReference type="Pfam" id="PF18391">
    <property type="entry name" value="CHIP_TPR_N"/>
    <property type="match status" value="1"/>
</dbReference>
<protein>
    <recommendedName>
        <fullName evidence="2">RING-type E3 ubiquitin transferase</fullName>
        <ecNumber evidence="2">2.3.2.27</ecNumber>
    </recommendedName>
</protein>
<dbReference type="EC" id="2.3.2.27" evidence="2"/>
<feature type="non-terminal residue" evidence="8">
    <location>
        <position position="143"/>
    </location>
</feature>
<evidence type="ECO:0000313" key="8">
    <source>
        <dbReference type="EMBL" id="CAF1381065.1"/>
    </source>
</evidence>
<dbReference type="Pfam" id="PF04564">
    <property type="entry name" value="U-box"/>
    <property type="match status" value="1"/>
</dbReference>
<dbReference type="GO" id="GO:0000209">
    <property type="term" value="P:protein polyubiquitination"/>
    <property type="evidence" value="ECO:0007669"/>
    <property type="project" value="TreeGrafter"/>
</dbReference>
<keyword evidence="3" id="KW-0808">Transferase</keyword>
<dbReference type="Proteomes" id="UP000682733">
    <property type="component" value="Unassembled WGS sequence"/>
</dbReference>
<dbReference type="PROSITE" id="PS51698">
    <property type="entry name" value="U_BOX"/>
    <property type="match status" value="1"/>
</dbReference>
<dbReference type="InterPro" id="IPR041312">
    <property type="entry name" value="CHIP_TPR_N"/>
</dbReference>
<comment type="caution">
    <text evidence="8">The sequence shown here is derived from an EMBL/GenBank/DDBJ whole genome shotgun (WGS) entry which is preliminary data.</text>
</comment>
<evidence type="ECO:0000313" key="11">
    <source>
        <dbReference type="Proteomes" id="UP000663829"/>
    </source>
</evidence>
<sequence>TLTGGTGVAGAITTTATAFPTIGASIIDHQLEEDLKDIEQTCDKSLHEMNRLFNELDQRRRKREIPEYLTCKLCYDIMRDPVITPYGITYCRECIEENLFKVSHMDPIVNKPLVVEQLINNLVLKEIVEKFIKDNDWVDAELF</sequence>
<dbReference type="InterPro" id="IPR003613">
    <property type="entry name" value="Ubox_domain"/>
</dbReference>
<feature type="domain" description="U-box" evidence="6">
    <location>
        <begin position="64"/>
        <end position="138"/>
    </location>
</feature>
<dbReference type="Proteomes" id="UP000677228">
    <property type="component" value="Unassembled WGS sequence"/>
</dbReference>
<evidence type="ECO:0000256" key="4">
    <source>
        <dbReference type="ARBA" id="ARBA00022737"/>
    </source>
</evidence>
<dbReference type="GO" id="GO:0071218">
    <property type="term" value="P:cellular response to misfolded protein"/>
    <property type="evidence" value="ECO:0007669"/>
    <property type="project" value="TreeGrafter"/>
</dbReference>
<dbReference type="PANTHER" id="PTHR46803">
    <property type="entry name" value="E3 UBIQUITIN-PROTEIN LIGASE CHIP"/>
    <property type="match status" value="1"/>
</dbReference>
<evidence type="ECO:0000259" key="6">
    <source>
        <dbReference type="PROSITE" id="PS51698"/>
    </source>
</evidence>
<keyword evidence="11" id="KW-1185">Reference proteome</keyword>
<dbReference type="PANTHER" id="PTHR46803:SF2">
    <property type="entry name" value="E3 UBIQUITIN-PROTEIN LIGASE CHIP"/>
    <property type="match status" value="1"/>
</dbReference>